<evidence type="ECO:0000313" key="9">
    <source>
        <dbReference type="Proteomes" id="UP001220610"/>
    </source>
</evidence>
<dbReference type="InterPro" id="IPR023997">
    <property type="entry name" value="TonB-dep_OMP_SusC/RagA_CS"/>
</dbReference>
<feature type="chain" id="PRO_5042610023" evidence="5">
    <location>
        <begin position="19"/>
        <end position="1170"/>
    </location>
</feature>
<dbReference type="InterPro" id="IPR037066">
    <property type="entry name" value="Plug_dom_sf"/>
</dbReference>
<keyword evidence="5" id="KW-0732">Signal</keyword>
<evidence type="ECO:0000313" key="8">
    <source>
        <dbReference type="EMBL" id="WEK35605.1"/>
    </source>
</evidence>
<proteinExistence type="inferred from homology"/>
<dbReference type="EMBL" id="CP119311">
    <property type="protein sequence ID" value="WEK35605.1"/>
    <property type="molecule type" value="Genomic_DNA"/>
</dbReference>
<evidence type="ECO:0000256" key="3">
    <source>
        <dbReference type="ARBA" id="ARBA00023237"/>
    </source>
</evidence>
<sequence length="1170" mass="131384">MRLTVILLTAVLSTAAGNGLSQSVSLKVNDATVEQVIAAVKKQTGYVFFYQKKTLQQARPVSISASNLPVKDFLQQAFKDQPFTFAIEGRSVVLALPESRERQFRANEKGEASSAIDLKGTVTDENGKPAAGVTVSVKGAGLMVVTNSQGEFSLPGIDADATLVLTSVNLETKEIRVNGRLVLAIRLQTKISLLGDVTVNINTGYQQLPRERATGSFTFIDSSLFNRAAGGNVIKRLEGIANGLVFNRQNLAGETVNNQPQMRVRGLSTMLGNTSPLIIVNNFPYDGDINALNPNDVENITILRDAAAASIWGARAGNGVIVITTKSGKYNQPARISVNSNVTIGTKPDLFFSRNYLPAPEVMQAQQEYFLNNSYLINNNTNIPLYVELLIKKRDGLISEQEFAEQDEKYRNKDIRDDWRQYFYQPAVLQQYSVGVNGGGPNYRYAFSAGYDKNREMFKGNENNRLTLSLQNTFKVTPKLELSGSVWVTSQKTNRNAILASGQSLTGKMPDIYESLVDEDGKASPLNMQLVRFSYQQNAPANLPALKLFDWLYRPLDELNLNDNTNEQNDYRLIGGLKYHFSKSLNLDITYQYIQTSTESQSYHQKESYYVRDLVNQFTQANGTRIIPYNGIMEFNPAQKIKINSGRALLSYNERFGADHAVNALAGAEIRQSASVLGFGQTMYNFDNDLWTGSAIYDFKTYYPTLPNSINQIPTRATMVPQKRTNRDLSYFGNASYSYLDRYMVSGSLRWDGSNLLGVRANQRGTALWSAGLGWEMSRESFYQLTDWVPYLRLRATYGSAGNIDRTQTSMPTMNFTTNIITGLQSGNLITAGNPSLRWEQVNTMNVGADWRAFNNRISGSIEYYRKAAKYLLGSNNVDPTTGVPSSFKLNYAAMRTWGWDLQISSRNLQLGSFEWNSSVLVNTSKNKVTKIKENPPANDYNYILNSYNYEQGKSVDRIYALPWYGLNPEDGSVLIYDKDGGVRKDYQLYYQQIRKNEFITAGTTVPLLTASLMNSFSWKGITISALITGKFNYVFRRTSMMPGGEFTTSYHMDYFSRWQQPGDEQHTNVPAKILPNKMDANATAQANIYRYSEVLIAKGDHIRLQDVNFSYALPQSLIKRWPVRSLRVYGYIRSMAILWRANDQGLDPEYINTLYPEPKSYSAGLQLEF</sequence>
<name>A0AAJ5WRU2_9BACT</name>
<comment type="similarity">
    <text evidence="4">Belongs to the TonB-dependent receptor family.</text>
</comment>
<dbReference type="Gene3D" id="2.40.170.20">
    <property type="entry name" value="TonB-dependent receptor, beta-barrel domain"/>
    <property type="match status" value="1"/>
</dbReference>
<gene>
    <name evidence="8" type="ORF">P0Y53_24230</name>
</gene>
<keyword evidence="4" id="KW-0798">TonB box</keyword>
<keyword evidence="3" id="KW-0998">Cell outer membrane</keyword>
<accession>A0AAJ5WRU2</accession>
<dbReference type="InterPro" id="IPR023996">
    <property type="entry name" value="TonB-dep_OMP_SusC/RagA"/>
</dbReference>
<dbReference type="GO" id="GO:0009279">
    <property type="term" value="C:cell outer membrane"/>
    <property type="evidence" value="ECO:0007669"/>
    <property type="project" value="UniProtKB-SubCell"/>
</dbReference>
<organism evidence="8 9">
    <name type="scientific">Candidatus Pseudobacter hemicellulosilyticus</name>
    <dbReference type="NCBI Taxonomy" id="3121375"/>
    <lineage>
        <taxon>Bacteria</taxon>
        <taxon>Pseudomonadati</taxon>
        <taxon>Bacteroidota</taxon>
        <taxon>Chitinophagia</taxon>
        <taxon>Chitinophagales</taxon>
        <taxon>Chitinophagaceae</taxon>
        <taxon>Pseudobacter</taxon>
    </lineage>
</organism>
<dbReference type="InterPro" id="IPR000531">
    <property type="entry name" value="Beta-barrel_TonB"/>
</dbReference>
<keyword evidence="2 4" id="KW-0472">Membrane</keyword>
<feature type="domain" description="TonB-dependent receptor plug" evidence="7">
    <location>
        <begin position="212"/>
        <end position="320"/>
    </location>
</feature>
<dbReference type="InterPro" id="IPR012910">
    <property type="entry name" value="Plug_dom"/>
</dbReference>
<dbReference type="InterPro" id="IPR036942">
    <property type="entry name" value="Beta-barrel_TonB_sf"/>
</dbReference>
<dbReference type="Gene3D" id="2.60.40.1120">
    <property type="entry name" value="Carboxypeptidase-like, regulatory domain"/>
    <property type="match status" value="1"/>
</dbReference>
<dbReference type="AlphaFoldDB" id="A0AAJ5WRU2"/>
<evidence type="ECO:0000259" key="6">
    <source>
        <dbReference type="Pfam" id="PF00593"/>
    </source>
</evidence>
<dbReference type="NCBIfam" id="TIGR04057">
    <property type="entry name" value="SusC_RagA_signa"/>
    <property type="match status" value="1"/>
</dbReference>
<dbReference type="SUPFAM" id="SSF49464">
    <property type="entry name" value="Carboxypeptidase regulatory domain-like"/>
    <property type="match status" value="1"/>
</dbReference>
<evidence type="ECO:0000256" key="5">
    <source>
        <dbReference type="SAM" id="SignalP"/>
    </source>
</evidence>
<evidence type="ECO:0000259" key="7">
    <source>
        <dbReference type="Pfam" id="PF07715"/>
    </source>
</evidence>
<evidence type="ECO:0000256" key="4">
    <source>
        <dbReference type="RuleBase" id="RU003357"/>
    </source>
</evidence>
<dbReference type="InterPro" id="IPR008969">
    <property type="entry name" value="CarboxyPept-like_regulatory"/>
</dbReference>
<dbReference type="Pfam" id="PF07715">
    <property type="entry name" value="Plug"/>
    <property type="match status" value="1"/>
</dbReference>
<dbReference type="SUPFAM" id="SSF56935">
    <property type="entry name" value="Porins"/>
    <property type="match status" value="1"/>
</dbReference>
<reference evidence="8" key="1">
    <citation type="submission" date="2023-03" db="EMBL/GenBank/DDBJ databases">
        <title>Andean soil-derived lignocellulolytic bacterial consortium as a source of novel taxa and putative plastic-active enzymes.</title>
        <authorList>
            <person name="Diaz-Garcia L."/>
            <person name="Chuvochina M."/>
            <person name="Feuerriegel G."/>
            <person name="Bunk B."/>
            <person name="Sproer C."/>
            <person name="Streit W.R."/>
            <person name="Rodriguez L.M."/>
            <person name="Overmann J."/>
            <person name="Jimenez D.J."/>
        </authorList>
    </citation>
    <scope>NUCLEOTIDE SEQUENCE</scope>
    <source>
        <strain evidence="8">MAG 7</strain>
    </source>
</reference>
<protein>
    <submittedName>
        <fullName evidence="8">SusC/RagA family TonB-linked outer membrane protein</fullName>
    </submittedName>
</protein>
<feature type="domain" description="TonB-dependent receptor-like beta-barrel" evidence="6">
    <location>
        <begin position="532"/>
        <end position="965"/>
    </location>
</feature>
<comment type="subcellular location">
    <subcellularLocation>
        <location evidence="1 4">Cell outer membrane</location>
    </subcellularLocation>
</comment>
<dbReference type="Pfam" id="PF13715">
    <property type="entry name" value="CarbopepD_reg_2"/>
    <property type="match status" value="1"/>
</dbReference>
<dbReference type="NCBIfam" id="TIGR04056">
    <property type="entry name" value="OMP_RagA_SusC"/>
    <property type="match status" value="1"/>
</dbReference>
<dbReference type="Pfam" id="PF00593">
    <property type="entry name" value="TonB_dep_Rec_b-barrel"/>
    <property type="match status" value="1"/>
</dbReference>
<evidence type="ECO:0000256" key="2">
    <source>
        <dbReference type="ARBA" id="ARBA00023136"/>
    </source>
</evidence>
<dbReference type="Proteomes" id="UP001220610">
    <property type="component" value="Chromosome"/>
</dbReference>
<evidence type="ECO:0000256" key="1">
    <source>
        <dbReference type="ARBA" id="ARBA00004442"/>
    </source>
</evidence>
<dbReference type="Gene3D" id="2.170.130.10">
    <property type="entry name" value="TonB-dependent receptor, plug domain"/>
    <property type="match status" value="1"/>
</dbReference>
<feature type="signal peptide" evidence="5">
    <location>
        <begin position="1"/>
        <end position="18"/>
    </location>
</feature>